<dbReference type="STRING" id="1423738.FC84_GL000152"/>
<dbReference type="RefSeq" id="WP_057756504.1">
    <property type="nucleotide sequence ID" value="NZ_AYYK01000008.1"/>
</dbReference>
<organism evidence="2 3">
    <name type="scientific">Lapidilactobacillus dextrinicus DSM 20335</name>
    <dbReference type="NCBI Taxonomy" id="1423738"/>
    <lineage>
        <taxon>Bacteria</taxon>
        <taxon>Bacillati</taxon>
        <taxon>Bacillota</taxon>
        <taxon>Bacilli</taxon>
        <taxon>Lactobacillales</taxon>
        <taxon>Lactobacillaceae</taxon>
        <taxon>Lapidilactobacillus</taxon>
    </lineage>
</organism>
<evidence type="ECO:0000256" key="1">
    <source>
        <dbReference type="SAM" id="Phobius"/>
    </source>
</evidence>
<name>A0A0R2BMA9_9LACO</name>
<dbReference type="OrthoDB" id="2299941at2"/>
<reference evidence="2 3" key="1">
    <citation type="journal article" date="2015" name="Genome Announc.">
        <title>Expanding the biotechnology potential of lactobacilli through comparative genomics of 213 strains and associated genera.</title>
        <authorList>
            <person name="Sun Z."/>
            <person name="Harris H.M."/>
            <person name="McCann A."/>
            <person name="Guo C."/>
            <person name="Argimon S."/>
            <person name="Zhang W."/>
            <person name="Yang X."/>
            <person name="Jeffery I.B."/>
            <person name="Cooney J.C."/>
            <person name="Kagawa T.F."/>
            <person name="Liu W."/>
            <person name="Song Y."/>
            <person name="Salvetti E."/>
            <person name="Wrobel A."/>
            <person name="Rasinkangas P."/>
            <person name="Parkhill J."/>
            <person name="Rea M.C."/>
            <person name="O'Sullivan O."/>
            <person name="Ritari J."/>
            <person name="Douillard F.P."/>
            <person name="Paul Ross R."/>
            <person name="Yang R."/>
            <person name="Briner A.E."/>
            <person name="Felis G.E."/>
            <person name="de Vos W.M."/>
            <person name="Barrangou R."/>
            <person name="Klaenhammer T.R."/>
            <person name="Caufield P.W."/>
            <person name="Cui Y."/>
            <person name="Zhang H."/>
            <person name="O'Toole P.W."/>
        </authorList>
    </citation>
    <scope>NUCLEOTIDE SEQUENCE [LARGE SCALE GENOMIC DNA]</scope>
    <source>
        <strain evidence="2 3">DSM 20335</strain>
    </source>
</reference>
<gene>
    <name evidence="2" type="ORF">FC84_GL000152</name>
</gene>
<dbReference type="Proteomes" id="UP000051813">
    <property type="component" value="Unassembled WGS sequence"/>
</dbReference>
<feature type="transmembrane region" description="Helical" evidence="1">
    <location>
        <begin position="40"/>
        <end position="57"/>
    </location>
</feature>
<keyword evidence="1" id="KW-0812">Transmembrane</keyword>
<accession>A0A0R2BMA9</accession>
<protein>
    <submittedName>
        <fullName evidence="2">Uncharacterized protein</fullName>
    </submittedName>
</protein>
<comment type="caution">
    <text evidence="2">The sequence shown here is derived from an EMBL/GenBank/DDBJ whole genome shotgun (WGS) entry which is preliminary data.</text>
</comment>
<feature type="transmembrane region" description="Helical" evidence="1">
    <location>
        <begin position="12"/>
        <end position="28"/>
    </location>
</feature>
<dbReference type="AlphaFoldDB" id="A0A0R2BMA9"/>
<keyword evidence="1" id="KW-0472">Membrane</keyword>
<evidence type="ECO:0000313" key="2">
    <source>
        <dbReference type="EMBL" id="KRM78996.1"/>
    </source>
</evidence>
<dbReference type="PATRIC" id="fig|1423738.3.peg.154"/>
<sequence>MKRQPNSNTTLIIYIAIFIWSLGGYLVVKDYLKNGVLNGPMVLLLILGILLTTLAIFHPRKK</sequence>
<keyword evidence="3" id="KW-1185">Reference proteome</keyword>
<proteinExistence type="predicted"/>
<evidence type="ECO:0000313" key="3">
    <source>
        <dbReference type="Proteomes" id="UP000051813"/>
    </source>
</evidence>
<dbReference type="EMBL" id="AYYK01000008">
    <property type="protein sequence ID" value="KRM78996.1"/>
    <property type="molecule type" value="Genomic_DNA"/>
</dbReference>
<keyword evidence="1" id="KW-1133">Transmembrane helix</keyword>